<keyword evidence="7" id="KW-0560">Oxidoreductase</keyword>
<evidence type="ECO:0000256" key="6">
    <source>
        <dbReference type="ARBA" id="ARBA00022827"/>
    </source>
</evidence>
<evidence type="ECO:0000256" key="2">
    <source>
        <dbReference type="ARBA" id="ARBA00004739"/>
    </source>
</evidence>
<keyword evidence="8" id="KW-0642">Proline metabolism</keyword>
<protein>
    <recommendedName>
        <fullName evidence="3">proline dehydrogenase</fullName>
        <ecNumber evidence="3">1.5.5.2</ecNumber>
    </recommendedName>
</protein>
<evidence type="ECO:0000256" key="7">
    <source>
        <dbReference type="ARBA" id="ARBA00023002"/>
    </source>
</evidence>
<evidence type="ECO:0000256" key="3">
    <source>
        <dbReference type="ARBA" id="ARBA00012695"/>
    </source>
</evidence>
<name>A0A1I0PDY7_9EURY</name>
<accession>A0A1I0PDY7</accession>
<dbReference type="InterPro" id="IPR015659">
    <property type="entry name" value="Proline_oxidase"/>
</dbReference>
<dbReference type="eggNOG" id="arCOG06322">
    <property type="taxonomic scope" value="Archaea"/>
</dbReference>
<evidence type="ECO:0000313" key="11">
    <source>
        <dbReference type="EMBL" id="SEW12425.1"/>
    </source>
</evidence>
<dbReference type="PANTHER" id="PTHR13914">
    <property type="entry name" value="PROLINE OXIDASE"/>
    <property type="match status" value="1"/>
</dbReference>
<evidence type="ECO:0000313" key="12">
    <source>
        <dbReference type="Proteomes" id="UP000183275"/>
    </source>
</evidence>
<evidence type="ECO:0000256" key="5">
    <source>
        <dbReference type="ARBA" id="ARBA00022741"/>
    </source>
</evidence>
<keyword evidence="5" id="KW-0547">Nucleotide-binding</keyword>
<proteinExistence type="predicted"/>
<evidence type="ECO:0000256" key="4">
    <source>
        <dbReference type="ARBA" id="ARBA00022630"/>
    </source>
</evidence>
<sequence>MIPPIANRFVAGESPAEALDHVRRLNERGVKAIVNLLGEHYDEREPVAADAAEYRALVADIAGSGLDACISVKPSQLGLDLGEDVFRAELAEIVDAAAEHGVFVWIDMEDHATTDATLDAYEDLTREYEGGERSSSDPESDSGVGVCVQANLKRTRADVERLADVPGKVRFVKGAYDPPADVAYKDEARIDREYRDLLEYAFEQYDGGIAVGSHDPAMIDHAKALHDRYGTDFEIQMLMGVREDAQYDLADEYEVWQYVPYGDRWKSYFYRRVTERTANLEFALRAVLSS</sequence>
<dbReference type="STRING" id="1202768.SAMN05216285_2452"/>
<dbReference type="GO" id="GO:0010133">
    <property type="term" value="P:L-proline catabolic process to L-glutamate"/>
    <property type="evidence" value="ECO:0007669"/>
    <property type="project" value="UniProtKB-UniPathway"/>
</dbReference>
<dbReference type="PANTHER" id="PTHR13914:SF0">
    <property type="entry name" value="PROLINE DEHYDROGENASE 1, MITOCHONDRIAL"/>
    <property type="match status" value="1"/>
</dbReference>
<dbReference type="SUPFAM" id="SSF51730">
    <property type="entry name" value="FAD-linked oxidoreductase"/>
    <property type="match status" value="1"/>
</dbReference>
<dbReference type="EMBL" id="FOIS01000003">
    <property type="protein sequence ID" value="SEW12425.1"/>
    <property type="molecule type" value="Genomic_DNA"/>
</dbReference>
<comment type="pathway">
    <text evidence="2">Amino-acid degradation; L-proline degradation into L-glutamate; L-glutamate from L-proline: step 1/2.</text>
</comment>
<dbReference type="Gene3D" id="3.20.20.220">
    <property type="match status" value="1"/>
</dbReference>
<keyword evidence="4" id="KW-0285">Flavoprotein</keyword>
<reference evidence="12" key="1">
    <citation type="submission" date="2016-10" db="EMBL/GenBank/DDBJ databases">
        <authorList>
            <person name="Varghese N."/>
        </authorList>
    </citation>
    <scope>NUCLEOTIDE SEQUENCE [LARGE SCALE GENOMIC DNA]</scope>
    <source>
        <strain evidence="12">CGMCC 1.12284</strain>
    </source>
</reference>
<dbReference type="InterPro" id="IPR008219">
    <property type="entry name" value="PRODH_bac_arc"/>
</dbReference>
<dbReference type="OrthoDB" id="8727at2157"/>
<keyword evidence="12" id="KW-1185">Reference proteome</keyword>
<keyword evidence="6" id="KW-0274">FAD</keyword>
<dbReference type="EC" id="1.5.5.2" evidence="3"/>
<feature type="domain" description="Proline dehydrogenase" evidence="10">
    <location>
        <begin position="18"/>
        <end position="282"/>
    </location>
</feature>
<dbReference type="Pfam" id="PF01619">
    <property type="entry name" value="Pro_dh"/>
    <property type="match status" value="1"/>
</dbReference>
<dbReference type="AlphaFoldDB" id="A0A1I0PDY7"/>
<dbReference type="Proteomes" id="UP000183275">
    <property type="component" value="Unassembled WGS sequence"/>
</dbReference>
<dbReference type="GO" id="GO:0004657">
    <property type="term" value="F:proline dehydrogenase activity"/>
    <property type="evidence" value="ECO:0007669"/>
    <property type="project" value="UniProtKB-EC"/>
</dbReference>
<evidence type="ECO:0000259" key="10">
    <source>
        <dbReference type="Pfam" id="PF01619"/>
    </source>
</evidence>
<dbReference type="RefSeq" id="WP_049988873.1">
    <property type="nucleotide sequence ID" value="NZ_FOIS01000003.1"/>
</dbReference>
<comment type="cofactor">
    <cofactor evidence="1">
        <name>FAD</name>
        <dbReference type="ChEBI" id="CHEBI:57692"/>
    </cofactor>
</comment>
<gene>
    <name evidence="11" type="ORF">SAMN05216285_2452</name>
</gene>
<dbReference type="InterPro" id="IPR002872">
    <property type="entry name" value="Proline_DH_dom"/>
</dbReference>
<evidence type="ECO:0000256" key="1">
    <source>
        <dbReference type="ARBA" id="ARBA00001974"/>
    </source>
</evidence>
<dbReference type="UniPathway" id="UPA00261">
    <property type="reaction ID" value="UER00373"/>
</dbReference>
<organism evidence="11 12">
    <name type="scientific">Natrinema salifodinae</name>
    <dbReference type="NCBI Taxonomy" id="1202768"/>
    <lineage>
        <taxon>Archaea</taxon>
        <taxon>Methanobacteriati</taxon>
        <taxon>Methanobacteriota</taxon>
        <taxon>Stenosarchaea group</taxon>
        <taxon>Halobacteria</taxon>
        <taxon>Halobacteriales</taxon>
        <taxon>Natrialbaceae</taxon>
        <taxon>Natrinema</taxon>
    </lineage>
</organism>
<evidence type="ECO:0000256" key="8">
    <source>
        <dbReference type="ARBA" id="ARBA00023062"/>
    </source>
</evidence>
<dbReference type="PIRSF" id="PIRSF000196">
    <property type="entry name" value="Pro_dehydrog"/>
    <property type="match status" value="1"/>
</dbReference>
<dbReference type="GO" id="GO:0000166">
    <property type="term" value="F:nucleotide binding"/>
    <property type="evidence" value="ECO:0007669"/>
    <property type="project" value="UniProtKB-KW"/>
</dbReference>
<evidence type="ECO:0000256" key="9">
    <source>
        <dbReference type="ARBA" id="ARBA00048779"/>
    </source>
</evidence>
<dbReference type="InterPro" id="IPR029041">
    <property type="entry name" value="FAD-linked_oxidoreductase-like"/>
</dbReference>
<comment type="catalytic activity">
    <reaction evidence="9">
        <text>L-proline + a quinone = (S)-1-pyrroline-5-carboxylate + a quinol + H(+)</text>
        <dbReference type="Rhea" id="RHEA:23784"/>
        <dbReference type="ChEBI" id="CHEBI:15378"/>
        <dbReference type="ChEBI" id="CHEBI:17388"/>
        <dbReference type="ChEBI" id="CHEBI:24646"/>
        <dbReference type="ChEBI" id="CHEBI:60039"/>
        <dbReference type="ChEBI" id="CHEBI:132124"/>
        <dbReference type="EC" id="1.5.5.2"/>
    </reaction>
</comment>